<gene>
    <name evidence="1" type="ORF">AOG54_03875</name>
</gene>
<dbReference type="Proteomes" id="UP000050320">
    <property type="component" value="Unassembled WGS sequence"/>
</dbReference>
<keyword evidence="2" id="KW-1185">Reference proteome</keyword>
<dbReference type="GeneID" id="84222316"/>
<dbReference type="RefSeq" id="WP_048101688.1">
    <property type="nucleotide sequence ID" value="NZ_JBBYJF010000011.1"/>
</dbReference>
<organism evidence="1 2">
    <name type="scientific">Acidiplasma aeolicum</name>
    <dbReference type="NCBI Taxonomy" id="507754"/>
    <lineage>
        <taxon>Archaea</taxon>
        <taxon>Methanobacteriati</taxon>
        <taxon>Thermoplasmatota</taxon>
        <taxon>Thermoplasmata</taxon>
        <taxon>Thermoplasmatales</taxon>
        <taxon>Ferroplasmaceae</taxon>
        <taxon>Acidiplasma</taxon>
    </lineage>
</organism>
<evidence type="ECO:0000313" key="1">
    <source>
        <dbReference type="EMBL" id="KQB34707.1"/>
    </source>
</evidence>
<dbReference type="EMBL" id="LKBG01000223">
    <property type="protein sequence ID" value="KQB34707.1"/>
    <property type="molecule type" value="Genomic_DNA"/>
</dbReference>
<comment type="caution">
    <text evidence="1">The sequence shown here is derived from an EMBL/GenBank/DDBJ whole genome shotgun (WGS) entry which is preliminary data.</text>
</comment>
<accession>A0A0Q0RQT0</accession>
<reference evidence="1 2" key="1">
    <citation type="submission" date="2015-09" db="EMBL/GenBank/DDBJ databases">
        <title>Heavy metals and arsenic resistance mechanisms in polyextremophilic archaea of the family Ferroplasmaceae.</title>
        <authorList>
            <person name="Bulaev A.G."/>
            <person name="Kanygina A.V."/>
        </authorList>
    </citation>
    <scope>NUCLEOTIDE SEQUENCE [LARGE SCALE GENOMIC DNA]</scope>
    <source>
        <strain evidence="1 2">VT</strain>
    </source>
</reference>
<dbReference type="AlphaFoldDB" id="A0A0Q0RQT0"/>
<evidence type="ECO:0000313" key="2">
    <source>
        <dbReference type="Proteomes" id="UP000050320"/>
    </source>
</evidence>
<name>A0A0Q0RQT0_9ARCH</name>
<sequence>MKIEIGEKYDFEIERSDIENVREGSIIATYYNMGNPIYVELILNKSLANEIRKFFMHSNKKSALISITRISKLKYRITPTIVILNKQRGALQK</sequence>
<protein>
    <submittedName>
        <fullName evidence="1">Uncharacterized protein</fullName>
    </submittedName>
</protein>
<proteinExistence type="predicted"/>
<dbReference type="OrthoDB" id="56414at2157"/>